<feature type="compositionally biased region" description="Polar residues" evidence="5">
    <location>
        <begin position="33"/>
        <end position="50"/>
    </location>
</feature>
<dbReference type="SUPFAM" id="SSF55129">
    <property type="entry name" value="Ribosomal protein L30p/L7e"/>
    <property type="match status" value="1"/>
</dbReference>
<dbReference type="GO" id="GO:0003735">
    <property type="term" value="F:structural constituent of ribosome"/>
    <property type="evidence" value="ECO:0007669"/>
    <property type="project" value="InterPro"/>
</dbReference>
<dbReference type="AlphaFoldDB" id="A0A2T9ZH39"/>
<dbReference type="STRING" id="133381.A0A2T9ZH39"/>
<dbReference type="Proteomes" id="UP000245609">
    <property type="component" value="Unassembled WGS sequence"/>
</dbReference>
<dbReference type="EMBL" id="MBFS01000180">
    <property type="protein sequence ID" value="PVV03912.1"/>
    <property type="molecule type" value="Genomic_DNA"/>
</dbReference>
<dbReference type="OrthoDB" id="509901at2759"/>
<evidence type="ECO:0000256" key="4">
    <source>
        <dbReference type="ARBA" id="ARBA00035281"/>
    </source>
</evidence>
<evidence type="ECO:0000256" key="1">
    <source>
        <dbReference type="ARBA" id="ARBA00007594"/>
    </source>
</evidence>
<name>A0A2T9ZH39_9FUNG</name>
<dbReference type="PANTHER" id="PTHR15892">
    <property type="entry name" value="MITOCHONDRIAL RIBOSOMAL PROTEIN L30"/>
    <property type="match status" value="1"/>
</dbReference>
<evidence type="ECO:0000256" key="3">
    <source>
        <dbReference type="ARBA" id="ARBA00023274"/>
    </source>
</evidence>
<dbReference type="GO" id="GO:0005739">
    <property type="term" value="C:mitochondrion"/>
    <property type="evidence" value="ECO:0007669"/>
    <property type="project" value="TreeGrafter"/>
</dbReference>
<evidence type="ECO:0000313" key="8">
    <source>
        <dbReference type="Proteomes" id="UP000245609"/>
    </source>
</evidence>
<dbReference type="PANTHER" id="PTHR15892:SF2">
    <property type="entry name" value="LARGE RIBOSOMAL SUBUNIT PROTEIN UL30M"/>
    <property type="match status" value="1"/>
</dbReference>
<keyword evidence="2" id="KW-0689">Ribosomal protein</keyword>
<gene>
    <name evidence="7" type="ORF">BB560_001593</name>
</gene>
<dbReference type="Gene3D" id="3.30.1390.20">
    <property type="entry name" value="Ribosomal protein L30, ferredoxin-like fold domain"/>
    <property type="match status" value="1"/>
</dbReference>
<reference evidence="7 8" key="1">
    <citation type="journal article" date="2018" name="MBio">
        <title>Comparative Genomics Reveals the Core Gene Toolbox for the Fungus-Insect Symbiosis.</title>
        <authorList>
            <person name="Wang Y."/>
            <person name="Stata M."/>
            <person name="Wang W."/>
            <person name="Stajich J.E."/>
            <person name="White M.M."/>
            <person name="Moncalvo J.M."/>
        </authorList>
    </citation>
    <scope>NUCLEOTIDE SEQUENCE [LARGE SCALE GENOMIC DNA]</scope>
    <source>
        <strain evidence="7 8">SC-DP-2</strain>
    </source>
</reference>
<proteinExistence type="inferred from homology"/>
<comment type="caution">
    <text evidence="7">The sequence shown here is derived from an EMBL/GenBank/DDBJ whole genome shotgun (WGS) entry which is preliminary data.</text>
</comment>
<accession>A0A2T9ZH39</accession>
<dbReference type="InterPro" id="IPR036919">
    <property type="entry name" value="Ribo_uL30_ferredoxin-like_sf"/>
</dbReference>
<sequence>MFIKSRFLALATSYNKGVANCFNKASVGLRWSSTQDNSTSSLPNTEQTAPKSAEEATAQSTKPDAPTKYYKIKLARSLIGLPPKTRKNAASLGLKKRGQIVFRPVTTTIAGSIFRIKELVELEITDNTYLESRSPAPGYTIVKRFQ</sequence>
<protein>
    <recommendedName>
        <fullName evidence="4">Large ribosomal subunit protein uL30m</fullName>
    </recommendedName>
</protein>
<dbReference type="Pfam" id="PF00327">
    <property type="entry name" value="Ribosomal_L30"/>
    <property type="match status" value="1"/>
</dbReference>
<evidence type="ECO:0000256" key="2">
    <source>
        <dbReference type="ARBA" id="ARBA00022980"/>
    </source>
</evidence>
<evidence type="ECO:0000313" key="7">
    <source>
        <dbReference type="EMBL" id="PVV03912.1"/>
    </source>
</evidence>
<keyword evidence="3" id="KW-0687">Ribonucleoprotein</keyword>
<dbReference type="NCBIfam" id="TIGR01308">
    <property type="entry name" value="rpmD_bact"/>
    <property type="match status" value="1"/>
</dbReference>
<keyword evidence="8" id="KW-1185">Reference proteome</keyword>
<evidence type="ECO:0000256" key="5">
    <source>
        <dbReference type="SAM" id="MobiDB-lite"/>
    </source>
</evidence>
<dbReference type="InterPro" id="IPR016082">
    <property type="entry name" value="Ribosomal_uL30_ferredoxin-like"/>
</dbReference>
<dbReference type="GO" id="GO:0006412">
    <property type="term" value="P:translation"/>
    <property type="evidence" value="ECO:0007669"/>
    <property type="project" value="InterPro"/>
</dbReference>
<dbReference type="InterPro" id="IPR005996">
    <property type="entry name" value="Ribosomal_uL30_bac-type"/>
</dbReference>
<feature type="region of interest" description="Disordered" evidence="5">
    <location>
        <begin position="33"/>
        <end position="65"/>
    </location>
</feature>
<feature type="domain" description="Large ribosomal subunit protein uL30-like ferredoxin-like fold" evidence="6">
    <location>
        <begin position="70"/>
        <end position="120"/>
    </location>
</feature>
<dbReference type="GO" id="GO:0015934">
    <property type="term" value="C:large ribosomal subunit"/>
    <property type="evidence" value="ECO:0007669"/>
    <property type="project" value="InterPro"/>
</dbReference>
<evidence type="ECO:0000259" key="6">
    <source>
        <dbReference type="Pfam" id="PF00327"/>
    </source>
</evidence>
<organism evidence="7 8">
    <name type="scientific">Smittium megazygosporum</name>
    <dbReference type="NCBI Taxonomy" id="133381"/>
    <lineage>
        <taxon>Eukaryota</taxon>
        <taxon>Fungi</taxon>
        <taxon>Fungi incertae sedis</taxon>
        <taxon>Zoopagomycota</taxon>
        <taxon>Kickxellomycotina</taxon>
        <taxon>Harpellomycetes</taxon>
        <taxon>Harpellales</taxon>
        <taxon>Legeriomycetaceae</taxon>
        <taxon>Smittium</taxon>
    </lineage>
</organism>
<comment type="similarity">
    <text evidence="1">Belongs to the universal ribosomal protein uL30 family.</text>
</comment>